<organism evidence="2 3">
    <name type="scientific">Mesorhabditis belari</name>
    <dbReference type="NCBI Taxonomy" id="2138241"/>
    <lineage>
        <taxon>Eukaryota</taxon>
        <taxon>Metazoa</taxon>
        <taxon>Ecdysozoa</taxon>
        <taxon>Nematoda</taxon>
        <taxon>Chromadorea</taxon>
        <taxon>Rhabditida</taxon>
        <taxon>Rhabditina</taxon>
        <taxon>Rhabditomorpha</taxon>
        <taxon>Rhabditoidea</taxon>
        <taxon>Rhabditidae</taxon>
        <taxon>Mesorhabditinae</taxon>
        <taxon>Mesorhabditis</taxon>
    </lineage>
</organism>
<evidence type="ECO:0000256" key="1">
    <source>
        <dbReference type="SAM" id="SignalP"/>
    </source>
</evidence>
<dbReference type="InterPro" id="IPR009003">
    <property type="entry name" value="Peptidase_S1_PA"/>
</dbReference>
<proteinExistence type="predicted"/>
<keyword evidence="1" id="KW-0732">Signal</keyword>
<reference evidence="3" key="1">
    <citation type="submission" date="2024-02" db="UniProtKB">
        <authorList>
            <consortium name="WormBaseParasite"/>
        </authorList>
    </citation>
    <scope>IDENTIFICATION</scope>
</reference>
<protein>
    <recommendedName>
        <fullName evidence="4">Secreted protein</fullName>
    </recommendedName>
</protein>
<dbReference type="Proteomes" id="UP000887575">
    <property type="component" value="Unassembled WGS sequence"/>
</dbReference>
<evidence type="ECO:0000313" key="2">
    <source>
        <dbReference type="Proteomes" id="UP000887575"/>
    </source>
</evidence>
<dbReference type="WBParaSite" id="MBELARI_LOCUS3771">
    <property type="protein sequence ID" value="MBELARI_LOCUS3771"/>
    <property type="gene ID" value="MBELARI_LOCUS3771"/>
</dbReference>
<dbReference type="AlphaFoldDB" id="A0AAF3FAY1"/>
<keyword evidence="2" id="KW-1185">Reference proteome</keyword>
<sequence>MSLLSSCLALLFAVLLAFASVSMVNADPVPLCNLARKNLRTTNLKTNCGGWVMTAASCVRKNVRWYYYLSYRYKLKVKRLAFGNMVTSLFLELETDIDTSDDFGRRVCLEARGLTLKEPMIAFGMGDGEKAKYKRPFYALTVLMSKTPSEIPEARLLQNMARLGTKWK</sequence>
<evidence type="ECO:0008006" key="4">
    <source>
        <dbReference type="Google" id="ProtNLM"/>
    </source>
</evidence>
<dbReference type="SUPFAM" id="SSF50494">
    <property type="entry name" value="Trypsin-like serine proteases"/>
    <property type="match status" value="1"/>
</dbReference>
<accession>A0AAF3FAY1</accession>
<feature type="signal peptide" evidence="1">
    <location>
        <begin position="1"/>
        <end position="26"/>
    </location>
</feature>
<evidence type="ECO:0000313" key="3">
    <source>
        <dbReference type="WBParaSite" id="MBELARI_LOCUS3771"/>
    </source>
</evidence>
<feature type="chain" id="PRO_5042116206" description="Secreted protein" evidence="1">
    <location>
        <begin position="27"/>
        <end position="168"/>
    </location>
</feature>
<name>A0AAF3FAY1_9BILA</name>